<proteinExistence type="predicted"/>
<keyword evidence="2" id="KW-1185">Reference proteome</keyword>
<protein>
    <recommendedName>
        <fullName evidence="3">C2H2-type domain-containing protein</fullName>
    </recommendedName>
</protein>
<organism evidence="1 2">
    <name type="scientific">Lentinula detonsa</name>
    <dbReference type="NCBI Taxonomy" id="2804962"/>
    <lineage>
        <taxon>Eukaryota</taxon>
        <taxon>Fungi</taxon>
        <taxon>Dikarya</taxon>
        <taxon>Basidiomycota</taxon>
        <taxon>Agaricomycotina</taxon>
        <taxon>Agaricomycetes</taxon>
        <taxon>Agaricomycetidae</taxon>
        <taxon>Agaricales</taxon>
        <taxon>Marasmiineae</taxon>
        <taxon>Omphalotaceae</taxon>
        <taxon>Lentinula</taxon>
    </lineage>
</organism>
<reference evidence="1 2" key="1">
    <citation type="journal article" date="2023" name="Proc. Natl. Acad. Sci. U.S.A.">
        <title>A global phylogenomic analysis of the shiitake genus Lentinula.</title>
        <authorList>
            <person name="Sierra-Patev S."/>
            <person name="Min B."/>
            <person name="Naranjo-Ortiz M."/>
            <person name="Looney B."/>
            <person name="Konkel Z."/>
            <person name="Slot J.C."/>
            <person name="Sakamoto Y."/>
            <person name="Steenwyk J.L."/>
            <person name="Rokas A."/>
            <person name="Carro J."/>
            <person name="Camarero S."/>
            <person name="Ferreira P."/>
            <person name="Molpeceres G."/>
            <person name="Ruiz-Duenas F.J."/>
            <person name="Serrano A."/>
            <person name="Henrissat B."/>
            <person name="Drula E."/>
            <person name="Hughes K.W."/>
            <person name="Mata J.L."/>
            <person name="Ishikawa N.K."/>
            <person name="Vargas-Isla R."/>
            <person name="Ushijima S."/>
            <person name="Smith C.A."/>
            <person name="Donoghue J."/>
            <person name="Ahrendt S."/>
            <person name="Andreopoulos W."/>
            <person name="He G."/>
            <person name="LaButti K."/>
            <person name="Lipzen A."/>
            <person name="Ng V."/>
            <person name="Riley R."/>
            <person name="Sandor L."/>
            <person name="Barry K."/>
            <person name="Martinez A.T."/>
            <person name="Xiao Y."/>
            <person name="Gibbons J.G."/>
            <person name="Terashima K."/>
            <person name="Grigoriev I.V."/>
            <person name="Hibbett D."/>
        </authorList>
    </citation>
    <scope>NUCLEOTIDE SEQUENCE [LARGE SCALE GENOMIC DNA]</scope>
    <source>
        <strain evidence="1 2">TFB7810</strain>
    </source>
</reference>
<gene>
    <name evidence="1" type="ORF">DFH05DRAFT_1391617</name>
</gene>
<accession>A0A9W8P5B2</accession>
<evidence type="ECO:0000313" key="1">
    <source>
        <dbReference type="EMBL" id="KAJ3747108.1"/>
    </source>
</evidence>
<name>A0A9W8P5B2_9AGAR</name>
<feature type="non-terminal residue" evidence="1">
    <location>
        <position position="1"/>
    </location>
</feature>
<sequence length="112" mass="13214">CPACGWEQSNKRMPDYQRHLKTHLRPDKQDKTRGWWCKGVRIEDKDEFNARCKENGLKRIEDDAEPYWFYDHMRVGGCCQTFSRRDALKRHVANHNVRCGGVIAEGLKEGDY</sequence>
<evidence type="ECO:0008006" key="3">
    <source>
        <dbReference type="Google" id="ProtNLM"/>
    </source>
</evidence>
<dbReference type="Proteomes" id="UP001142393">
    <property type="component" value="Unassembled WGS sequence"/>
</dbReference>
<dbReference type="AlphaFoldDB" id="A0A9W8P5B2"/>
<evidence type="ECO:0000313" key="2">
    <source>
        <dbReference type="Proteomes" id="UP001142393"/>
    </source>
</evidence>
<dbReference type="EMBL" id="JANVFU010000003">
    <property type="protein sequence ID" value="KAJ3747108.1"/>
    <property type="molecule type" value="Genomic_DNA"/>
</dbReference>
<comment type="caution">
    <text evidence="1">The sequence shown here is derived from an EMBL/GenBank/DDBJ whole genome shotgun (WGS) entry which is preliminary data.</text>
</comment>